<proteinExistence type="predicted"/>
<name>A0A2G4F3Q7_9CYAN</name>
<accession>A0A2G4F3Q7</accession>
<reference evidence="1" key="1">
    <citation type="submission" date="2017-10" db="EMBL/GenBank/DDBJ databases">
        <title>Draft genome sequence of the planktic cyanobacteria Tychonema bourrellyi isolated from alpine lentic freshwater.</title>
        <authorList>
            <person name="Tett A."/>
            <person name="Armanini F."/>
            <person name="Asnicar F."/>
            <person name="Boscaini A."/>
            <person name="Pasolli E."/>
            <person name="Zolfo M."/>
            <person name="Donati C."/>
            <person name="Salmaso N."/>
            <person name="Segata N."/>
        </authorList>
    </citation>
    <scope>NUCLEOTIDE SEQUENCE</scope>
    <source>
        <strain evidence="1">FEM_GT703</strain>
    </source>
</reference>
<evidence type="ECO:0000313" key="1">
    <source>
        <dbReference type="EMBL" id="PHX56392.1"/>
    </source>
</evidence>
<keyword evidence="2" id="KW-1185">Reference proteome</keyword>
<evidence type="ECO:0008006" key="3">
    <source>
        <dbReference type="Google" id="ProtNLM"/>
    </source>
</evidence>
<sequence>MERIDELRLKLEKYSDRTPKDELLCQLILNICSLSRDSPQRRRLMNRLLQQLQRLPKLLKSSHLFYYEAVNKTWEWLDNNLHNFDPRLSPIQDSLLIWINCHLKYRIYDLYAKKNQNIFPLDLEFLERSGFYNDCLDAQIEQIERQEKQALAREIAKYFDRDPEQKLRRCHPQNRPDCNCQFIVQRLFFQPSPEKMATIARQLNINTQTIRSFWKRKGLSKVQAIARQIAQKNSDVMSG</sequence>
<dbReference type="Proteomes" id="UP000226442">
    <property type="component" value="Unassembled WGS sequence"/>
</dbReference>
<dbReference type="AlphaFoldDB" id="A0A2G4F3Q7"/>
<comment type="caution">
    <text evidence="1">The sequence shown here is derived from an EMBL/GenBank/DDBJ whole genome shotgun (WGS) entry which is preliminary data.</text>
</comment>
<dbReference type="EMBL" id="NXIB02000021">
    <property type="protein sequence ID" value="PHX56392.1"/>
    <property type="molecule type" value="Genomic_DNA"/>
</dbReference>
<evidence type="ECO:0000313" key="2">
    <source>
        <dbReference type="Proteomes" id="UP000226442"/>
    </source>
</evidence>
<organism evidence="1 2">
    <name type="scientific">Tychonema bourrellyi FEM_GT703</name>
    <dbReference type="NCBI Taxonomy" id="2040638"/>
    <lineage>
        <taxon>Bacteria</taxon>
        <taxon>Bacillati</taxon>
        <taxon>Cyanobacteriota</taxon>
        <taxon>Cyanophyceae</taxon>
        <taxon>Oscillatoriophycideae</taxon>
        <taxon>Oscillatoriales</taxon>
        <taxon>Microcoleaceae</taxon>
        <taxon>Tychonema</taxon>
    </lineage>
</organism>
<dbReference type="OrthoDB" id="458886at2"/>
<dbReference type="RefSeq" id="WP_096829428.1">
    <property type="nucleotide sequence ID" value="NZ_NXIB02000021.1"/>
</dbReference>
<protein>
    <recommendedName>
        <fullName evidence="3">Sigma-70 family RNA polymerase sigma factor</fullName>
    </recommendedName>
</protein>
<gene>
    <name evidence="1" type="ORF">CP500_005615</name>
</gene>